<dbReference type="EMBL" id="RYZI01000065">
    <property type="protein sequence ID" value="RWA11937.1"/>
    <property type="molecule type" value="Genomic_DNA"/>
</dbReference>
<dbReference type="Proteomes" id="UP000286045">
    <property type="component" value="Unassembled WGS sequence"/>
</dbReference>
<accession>A0A439DC00</accession>
<dbReference type="AlphaFoldDB" id="A0A439DC00"/>
<name>A0A439DC00_9PEZI</name>
<dbReference type="InterPro" id="IPR022190">
    <property type="entry name" value="DUF3716"/>
</dbReference>
<reference evidence="1 2" key="1">
    <citation type="submission" date="2018-12" db="EMBL/GenBank/DDBJ databases">
        <title>Draft genome sequence of Xylaria grammica IHI A82.</title>
        <authorList>
            <person name="Buettner E."/>
            <person name="Kellner H."/>
        </authorList>
    </citation>
    <scope>NUCLEOTIDE SEQUENCE [LARGE SCALE GENOMIC DNA]</scope>
    <source>
        <strain evidence="1 2">IHI A82</strain>
    </source>
</reference>
<dbReference type="STRING" id="363999.A0A439DC00"/>
<proteinExistence type="predicted"/>
<dbReference type="Pfam" id="PF12511">
    <property type="entry name" value="DUF3716"/>
    <property type="match status" value="1"/>
</dbReference>
<evidence type="ECO:0000313" key="1">
    <source>
        <dbReference type="EMBL" id="RWA11937.1"/>
    </source>
</evidence>
<gene>
    <name evidence="1" type="ORF">EKO27_g3183</name>
</gene>
<comment type="caution">
    <text evidence="1">The sequence shown here is derived from an EMBL/GenBank/DDBJ whole genome shotgun (WGS) entry which is preliminary data.</text>
</comment>
<protein>
    <submittedName>
        <fullName evidence="1">Uncharacterized protein</fullName>
    </submittedName>
</protein>
<organism evidence="1 2">
    <name type="scientific">Xylaria grammica</name>
    <dbReference type="NCBI Taxonomy" id="363999"/>
    <lineage>
        <taxon>Eukaryota</taxon>
        <taxon>Fungi</taxon>
        <taxon>Dikarya</taxon>
        <taxon>Ascomycota</taxon>
        <taxon>Pezizomycotina</taxon>
        <taxon>Sordariomycetes</taxon>
        <taxon>Xylariomycetidae</taxon>
        <taxon>Xylariales</taxon>
        <taxon>Xylariaceae</taxon>
        <taxon>Xylaria</taxon>
    </lineage>
</organism>
<keyword evidence="2" id="KW-1185">Reference proteome</keyword>
<sequence>MRDAGFQNFVRLEDNGLTGVYSLPTGSRACRAFMQTLCMNQEEGVIAGYPSNNIMFQVARSDVLADVQAKLIRREGYFWAILVQSRGFVVPACRDGARGGCLSHSGAPFTSCRRVPGFQGGACGACVWRSHGARCSHRG</sequence>
<evidence type="ECO:0000313" key="2">
    <source>
        <dbReference type="Proteomes" id="UP000286045"/>
    </source>
</evidence>